<sequence>MRAVLAACLMSAALFTAPLSHAQGASEAASGLPQSEILVVDSEQLFAQSSFGQRVAQELAAEESVLLAENRQIQAKLTEEERVLTEQRATMDAKAFRAIAEAFDARVVQIRNQQDAKSVNIEQKRKREEDAFVRAASPILTALMQEAGASIVMERRAVLMFDPAVDITPFAIERLNLVLGDGAVAPAEEQADQ</sequence>
<dbReference type="InterPro" id="IPR024930">
    <property type="entry name" value="Skp_dom_sf"/>
</dbReference>
<keyword evidence="2 3" id="KW-0732">Signal</keyword>
<comment type="similarity">
    <text evidence="1">Belongs to the Skp family.</text>
</comment>
<evidence type="ECO:0000313" key="5">
    <source>
        <dbReference type="Proteomes" id="UP000054823"/>
    </source>
</evidence>
<dbReference type="GO" id="GO:0051082">
    <property type="term" value="F:unfolded protein binding"/>
    <property type="evidence" value="ECO:0007669"/>
    <property type="project" value="InterPro"/>
</dbReference>
<keyword evidence="5" id="KW-1185">Reference proteome</keyword>
<proteinExistence type="inferred from homology"/>
<evidence type="ECO:0000256" key="3">
    <source>
        <dbReference type="SAM" id="SignalP"/>
    </source>
</evidence>
<feature type="signal peptide" evidence="3">
    <location>
        <begin position="1"/>
        <end position="22"/>
    </location>
</feature>
<dbReference type="InterPro" id="IPR005632">
    <property type="entry name" value="Chaperone_Skp"/>
</dbReference>
<evidence type="ECO:0000256" key="2">
    <source>
        <dbReference type="ARBA" id="ARBA00022729"/>
    </source>
</evidence>
<name>A0A0P1ESW1_9RHOB</name>
<organism evidence="4 5">
    <name type="scientific">Shimia marina</name>
    <dbReference type="NCBI Taxonomy" id="321267"/>
    <lineage>
        <taxon>Bacteria</taxon>
        <taxon>Pseudomonadati</taxon>
        <taxon>Pseudomonadota</taxon>
        <taxon>Alphaproteobacteria</taxon>
        <taxon>Rhodobacterales</taxon>
        <taxon>Roseobacteraceae</taxon>
    </lineage>
</organism>
<dbReference type="STRING" id="321267.SHM7688_02540"/>
<dbReference type="AlphaFoldDB" id="A0A0P1ESW1"/>
<dbReference type="PANTHER" id="PTHR35089">
    <property type="entry name" value="CHAPERONE PROTEIN SKP"/>
    <property type="match status" value="1"/>
</dbReference>
<dbReference type="SUPFAM" id="SSF111384">
    <property type="entry name" value="OmpH-like"/>
    <property type="match status" value="1"/>
</dbReference>
<dbReference type="Proteomes" id="UP000054823">
    <property type="component" value="Unassembled WGS sequence"/>
</dbReference>
<dbReference type="OrthoDB" id="7868372at2"/>
<evidence type="ECO:0000313" key="4">
    <source>
        <dbReference type="EMBL" id="CUH53088.1"/>
    </source>
</evidence>
<evidence type="ECO:0000256" key="1">
    <source>
        <dbReference type="ARBA" id="ARBA00009091"/>
    </source>
</evidence>
<dbReference type="Pfam" id="PF03938">
    <property type="entry name" value="OmpH"/>
    <property type="match status" value="1"/>
</dbReference>
<protein>
    <submittedName>
        <fullName evidence="4">Outer membrane protein</fullName>
    </submittedName>
</protein>
<dbReference type="PANTHER" id="PTHR35089:SF1">
    <property type="entry name" value="CHAPERONE PROTEIN SKP"/>
    <property type="match status" value="1"/>
</dbReference>
<dbReference type="GO" id="GO:0050821">
    <property type="term" value="P:protein stabilization"/>
    <property type="evidence" value="ECO:0007669"/>
    <property type="project" value="TreeGrafter"/>
</dbReference>
<accession>A0A0P1ESW1</accession>
<gene>
    <name evidence="4" type="ORF">SHM7688_02540</name>
</gene>
<dbReference type="GO" id="GO:0005829">
    <property type="term" value="C:cytosol"/>
    <property type="evidence" value="ECO:0007669"/>
    <property type="project" value="TreeGrafter"/>
</dbReference>
<dbReference type="SMART" id="SM00935">
    <property type="entry name" value="OmpH"/>
    <property type="match status" value="1"/>
</dbReference>
<feature type="chain" id="PRO_5006061862" evidence="3">
    <location>
        <begin position="23"/>
        <end position="193"/>
    </location>
</feature>
<dbReference type="Gene3D" id="3.30.910.20">
    <property type="entry name" value="Skp domain"/>
    <property type="match status" value="1"/>
</dbReference>
<reference evidence="4 5" key="1">
    <citation type="submission" date="2015-09" db="EMBL/GenBank/DDBJ databases">
        <authorList>
            <consortium name="Swine Surveillance"/>
        </authorList>
    </citation>
    <scope>NUCLEOTIDE SEQUENCE [LARGE SCALE GENOMIC DNA]</scope>
    <source>
        <strain evidence="4 5">CECT 7688</strain>
    </source>
</reference>
<dbReference type="EMBL" id="CYPW01000025">
    <property type="protein sequence ID" value="CUH53088.1"/>
    <property type="molecule type" value="Genomic_DNA"/>
</dbReference>